<gene>
    <name evidence="2" type="ORF">HMPREF0620_1096</name>
</gene>
<name>E6JZT7_PARDN</name>
<evidence type="ECO:0000313" key="2">
    <source>
        <dbReference type="EMBL" id="EFT84091.1"/>
    </source>
</evidence>
<dbReference type="SUPFAM" id="SSF55729">
    <property type="entry name" value="Acyl-CoA N-acyltransferases (Nat)"/>
    <property type="match status" value="1"/>
</dbReference>
<dbReference type="Gene3D" id="3.40.630.30">
    <property type="match status" value="1"/>
</dbReference>
<dbReference type="Pfam" id="PF13302">
    <property type="entry name" value="Acetyltransf_3"/>
    <property type="match status" value="1"/>
</dbReference>
<dbReference type="InterPro" id="IPR000182">
    <property type="entry name" value="GNAT_dom"/>
</dbReference>
<dbReference type="EMBL" id="AEON01000001">
    <property type="protein sequence ID" value="EFT84091.1"/>
    <property type="molecule type" value="Genomic_DNA"/>
</dbReference>
<sequence length="207" mass="23327">MMKMGKLSGYLLIYECRKKRTDGSDRRRSDMEMVKLVRPSEDYADAIWDFRQEILAADDVSKFAGCSALLDSTDAHGWIQKVTVLSDPATCPDDLIPSDSYLAIRPSDDRLVGTIDLRHSIDHPVLGTWGGNIGYEVRPSERRKGYATQMLAQVLDRARELGLDKVLITCHRGNLASQRTIERVGGVFDSLYTKDDGTIIKRYWVAL</sequence>
<feature type="domain" description="N-acetyltransferase" evidence="1">
    <location>
        <begin position="34"/>
        <end position="207"/>
    </location>
</feature>
<dbReference type="eggNOG" id="COG3981">
    <property type="taxonomic scope" value="Bacteria"/>
</dbReference>
<dbReference type="HOGENOM" id="CLU_113231_3_1_11"/>
<comment type="caution">
    <text evidence="2">The sequence shown here is derived from an EMBL/GenBank/DDBJ whole genome shotgun (WGS) entry which is preliminary data.</text>
</comment>
<dbReference type="PROSITE" id="PS51186">
    <property type="entry name" value="GNAT"/>
    <property type="match status" value="1"/>
</dbReference>
<dbReference type="GO" id="GO:0016747">
    <property type="term" value="F:acyltransferase activity, transferring groups other than amino-acyl groups"/>
    <property type="evidence" value="ECO:0007669"/>
    <property type="project" value="InterPro"/>
</dbReference>
<protein>
    <submittedName>
        <fullName evidence="2">Acetyltransferase, GNAT family</fullName>
    </submittedName>
</protein>
<dbReference type="Proteomes" id="UP000004946">
    <property type="component" value="Chromosome"/>
</dbReference>
<evidence type="ECO:0000313" key="3">
    <source>
        <dbReference type="Proteomes" id="UP000004946"/>
    </source>
</evidence>
<dbReference type="InterPro" id="IPR016181">
    <property type="entry name" value="Acyl_CoA_acyltransferase"/>
</dbReference>
<keyword evidence="2" id="KW-0808">Transferase</keyword>
<dbReference type="CDD" id="cd04301">
    <property type="entry name" value="NAT_SF"/>
    <property type="match status" value="1"/>
</dbReference>
<organism evidence="2 3">
    <name type="scientific">Parascardovia denticolens DSM 10105 = JCM 12538</name>
    <dbReference type="NCBI Taxonomy" id="864564"/>
    <lineage>
        <taxon>Bacteria</taxon>
        <taxon>Bacillati</taxon>
        <taxon>Actinomycetota</taxon>
        <taxon>Actinomycetes</taxon>
        <taxon>Bifidobacteriales</taxon>
        <taxon>Bifidobacteriaceae</taxon>
        <taxon>Parascardovia</taxon>
    </lineage>
</organism>
<proteinExistence type="predicted"/>
<evidence type="ECO:0000259" key="1">
    <source>
        <dbReference type="PROSITE" id="PS51186"/>
    </source>
</evidence>
<dbReference type="PANTHER" id="PTHR39173:SF1">
    <property type="entry name" value="ACETYLTRANSFERASE"/>
    <property type="match status" value="1"/>
</dbReference>
<dbReference type="AlphaFoldDB" id="E6JZT7"/>
<reference evidence="2 3" key="1">
    <citation type="submission" date="2010-12" db="EMBL/GenBank/DDBJ databases">
        <authorList>
            <person name="Muzny D."/>
            <person name="Qin X."/>
            <person name="Buhay C."/>
            <person name="Dugan-Rocha S."/>
            <person name="Ding Y."/>
            <person name="Chen G."/>
            <person name="Hawes A."/>
            <person name="Holder M."/>
            <person name="Jhangiani S."/>
            <person name="Johnson A."/>
            <person name="Khan Z."/>
            <person name="Li Z."/>
            <person name="Liu W."/>
            <person name="Liu X."/>
            <person name="Perez L."/>
            <person name="Shen H."/>
            <person name="Wang Q."/>
            <person name="Watt J."/>
            <person name="Xi L."/>
            <person name="Xin Y."/>
            <person name="Zhou J."/>
            <person name="Deng J."/>
            <person name="Jiang H."/>
            <person name="Liu Y."/>
            <person name="Qu J."/>
            <person name="Song X.-Z."/>
            <person name="Zhang L."/>
            <person name="Villasana D."/>
            <person name="Johnson A."/>
            <person name="Liu J."/>
            <person name="Liyanage D."/>
            <person name="Lorensuhewa L."/>
            <person name="Robinson T."/>
            <person name="Song A."/>
            <person name="Song B.-B."/>
            <person name="Dinh H."/>
            <person name="Thornton R."/>
            <person name="Coyle M."/>
            <person name="Francisco L."/>
            <person name="Jackson L."/>
            <person name="Javaid M."/>
            <person name="Korchina V."/>
            <person name="Kovar C."/>
            <person name="Mata R."/>
            <person name="Mathew T."/>
            <person name="Ngo R."/>
            <person name="Nguyen L."/>
            <person name="Nguyen N."/>
            <person name="Okwuonu G."/>
            <person name="Ongeri F."/>
            <person name="Pham C."/>
            <person name="Simmons D."/>
            <person name="Wilczek-Boney K."/>
            <person name="Hale W."/>
            <person name="Jakkamsetti A."/>
            <person name="Pham P."/>
            <person name="Ruth R."/>
            <person name="San Lucas F."/>
            <person name="Warren J."/>
            <person name="Zhang J."/>
            <person name="Zhao Z."/>
            <person name="Zhou C."/>
            <person name="Zhu D."/>
            <person name="Lee S."/>
            <person name="Bess C."/>
            <person name="Blankenburg K."/>
            <person name="Forbes L."/>
            <person name="Fu Q."/>
            <person name="Gubbala S."/>
            <person name="Hirani K."/>
            <person name="Jayaseelan J.C."/>
            <person name="Lara F."/>
            <person name="Munidasa M."/>
            <person name="Palculict T."/>
            <person name="Patil S."/>
            <person name="Pu L.-L."/>
            <person name="Saada N."/>
            <person name="Tang L."/>
            <person name="Weissenberger G."/>
            <person name="Zhu Y."/>
            <person name="Hemphill L."/>
            <person name="Shang Y."/>
            <person name="Youmans B."/>
            <person name="Ayvaz T."/>
            <person name="Ross M."/>
            <person name="Santibanez J."/>
            <person name="Aqrawi P."/>
            <person name="Gross S."/>
            <person name="Joshi V."/>
            <person name="Fowler G."/>
            <person name="Nazareth L."/>
            <person name="Reid J."/>
            <person name="Worley K."/>
            <person name="Petrosino J."/>
            <person name="Highlander S."/>
            <person name="Gibbs R."/>
        </authorList>
    </citation>
    <scope>NUCLEOTIDE SEQUENCE [LARGE SCALE GENOMIC DNA]</scope>
    <source>
        <strain evidence="2 3">DSM 10105</strain>
    </source>
</reference>
<dbReference type="PANTHER" id="PTHR39173">
    <property type="entry name" value="ACETYLTRANSFERASE"/>
    <property type="match status" value="1"/>
</dbReference>
<accession>E6JZT7</accession>
<keyword evidence="3" id="KW-1185">Reference proteome</keyword>